<evidence type="ECO:0000313" key="8">
    <source>
        <dbReference type="Proteomes" id="UP000006035"/>
    </source>
</evidence>
<evidence type="ECO:0000313" key="7">
    <source>
        <dbReference type="EMBL" id="EGS37475.1"/>
    </source>
</evidence>
<feature type="transmembrane region" description="Helical" evidence="6">
    <location>
        <begin position="7"/>
        <end position="37"/>
    </location>
</feature>
<dbReference type="Pfam" id="PF01925">
    <property type="entry name" value="TauE"/>
    <property type="match status" value="1"/>
</dbReference>
<keyword evidence="4 6" id="KW-1133">Transmembrane helix</keyword>
<dbReference type="Proteomes" id="UP000006035">
    <property type="component" value="Unassembled WGS sequence"/>
</dbReference>
<feature type="transmembrane region" description="Helical" evidence="6">
    <location>
        <begin position="203"/>
        <end position="226"/>
    </location>
</feature>
<name>A0ABN0D5P8_9LACO</name>
<dbReference type="RefSeq" id="WP_003713592.1">
    <property type="nucleotide sequence ID" value="NZ_AFTL01000012.1"/>
</dbReference>
<evidence type="ECO:0000256" key="4">
    <source>
        <dbReference type="ARBA" id="ARBA00022989"/>
    </source>
</evidence>
<protein>
    <recommendedName>
        <fullName evidence="6">Probable membrane transporter protein</fullName>
    </recommendedName>
</protein>
<reference evidence="7 8" key="1">
    <citation type="submission" date="2011-05" db="EMBL/GenBank/DDBJ databases">
        <authorList>
            <person name="Durkin A.S."/>
            <person name="Kim M."/>
            <person name="Radune D."/>
            <person name="Hostetler J."/>
            <person name="Torralba M."/>
            <person name="Gillis M."/>
            <person name="Methe B."/>
            <person name="Sutton G."/>
            <person name="Nelson K.E."/>
        </authorList>
    </citation>
    <scope>NUCLEOTIDE SEQUENCE [LARGE SCALE GENOMIC DNA]</scope>
    <source>
        <strain evidence="7 8">F0423</strain>
    </source>
</reference>
<dbReference type="PANTHER" id="PTHR43701">
    <property type="entry name" value="MEMBRANE TRANSPORTER PROTEIN MJ0441-RELATED"/>
    <property type="match status" value="1"/>
</dbReference>
<dbReference type="InterPro" id="IPR002781">
    <property type="entry name" value="TM_pro_TauE-like"/>
</dbReference>
<feature type="transmembrane region" description="Helical" evidence="6">
    <location>
        <begin position="232"/>
        <end position="250"/>
    </location>
</feature>
<keyword evidence="5 6" id="KW-0472">Membrane</keyword>
<evidence type="ECO:0000256" key="1">
    <source>
        <dbReference type="ARBA" id="ARBA00004141"/>
    </source>
</evidence>
<keyword evidence="8" id="KW-1185">Reference proteome</keyword>
<feature type="transmembrane region" description="Helical" evidence="6">
    <location>
        <begin position="138"/>
        <end position="157"/>
    </location>
</feature>
<evidence type="ECO:0000256" key="2">
    <source>
        <dbReference type="ARBA" id="ARBA00009142"/>
    </source>
</evidence>
<evidence type="ECO:0000256" key="3">
    <source>
        <dbReference type="ARBA" id="ARBA00022692"/>
    </source>
</evidence>
<dbReference type="InterPro" id="IPR051598">
    <property type="entry name" value="TSUP/Inactive_protease-like"/>
</dbReference>
<dbReference type="PANTHER" id="PTHR43701:SF2">
    <property type="entry name" value="MEMBRANE TRANSPORTER PROTEIN YJNA-RELATED"/>
    <property type="match status" value="1"/>
</dbReference>
<comment type="caution">
    <text evidence="7">The sequence shown here is derived from an EMBL/GenBank/DDBJ whole genome shotgun (WGS) entry which is preliminary data.</text>
</comment>
<proteinExistence type="inferred from homology"/>
<dbReference type="EMBL" id="AFTL01000012">
    <property type="protein sequence ID" value="EGS37475.1"/>
    <property type="molecule type" value="Genomic_DNA"/>
</dbReference>
<gene>
    <name evidence="7" type="ORF">HMPREF9102_1430</name>
</gene>
<sequence length="251" mass="25792">MGNLLLMVVVGLAVGIFVISLGGGGGAIYLGALTAIFQLSPGAAAATSIVTSLPALIMGSWSYYRRGLINFRLGNRMLIAAIPSIFVGSFISPWLPERVYKLVIGLILIFLGVQLIVKLYRQPKAGHQSRFSPEAASVLYGIMGGLMVGIAGLSGGGPITTGLLLLGASMAAASATSAYVLVGMSVVGALLHISGGSIDWHAAGGLIAGSLVGAFLAPPIVLWMTAKPARARIVKLFMGVFIIVMGLRTAL</sequence>
<feature type="transmembrane region" description="Helical" evidence="6">
    <location>
        <begin position="76"/>
        <end position="94"/>
    </location>
</feature>
<feature type="transmembrane region" description="Helical" evidence="6">
    <location>
        <begin position="43"/>
        <end position="64"/>
    </location>
</feature>
<feature type="transmembrane region" description="Helical" evidence="6">
    <location>
        <begin position="100"/>
        <end position="117"/>
    </location>
</feature>
<organism evidence="7 8">
    <name type="scientific">Limosilactobacillus oris F0423</name>
    <dbReference type="NCBI Taxonomy" id="944562"/>
    <lineage>
        <taxon>Bacteria</taxon>
        <taxon>Bacillati</taxon>
        <taxon>Bacillota</taxon>
        <taxon>Bacilli</taxon>
        <taxon>Lactobacillales</taxon>
        <taxon>Lactobacillaceae</taxon>
        <taxon>Limosilactobacillus</taxon>
    </lineage>
</organism>
<keyword evidence="3 6" id="KW-0812">Transmembrane</keyword>
<comment type="subcellular location">
    <subcellularLocation>
        <location evidence="6">Cell membrane</location>
        <topology evidence="6">Multi-pass membrane protein</topology>
    </subcellularLocation>
    <subcellularLocation>
        <location evidence="1">Membrane</location>
        <topology evidence="1">Multi-pass membrane protein</topology>
    </subcellularLocation>
</comment>
<comment type="similarity">
    <text evidence="2 6">Belongs to the 4-toluene sulfonate uptake permease (TSUP) (TC 2.A.102) family.</text>
</comment>
<accession>A0ABN0D5P8</accession>
<evidence type="ECO:0000256" key="5">
    <source>
        <dbReference type="ARBA" id="ARBA00023136"/>
    </source>
</evidence>
<keyword evidence="6" id="KW-1003">Cell membrane</keyword>
<feature type="transmembrane region" description="Helical" evidence="6">
    <location>
        <begin position="163"/>
        <end position="191"/>
    </location>
</feature>
<evidence type="ECO:0000256" key="6">
    <source>
        <dbReference type="RuleBase" id="RU363041"/>
    </source>
</evidence>